<dbReference type="AlphaFoldDB" id="A0A919K5Z6"/>
<gene>
    <name evidence="1" type="ORF">Ari01nite_70000</name>
</gene>
<accession>A0A919K5Z6</accession>
<dbReference type="RefSeq" id="WP_203786521.1">
    <property type="nucleotide sequence ID" value="NZ_BOMV01000073.1"/>
</dbReference>
<proteinExistence type="predicted"/>
<evidence type="ECO:0000313" key="2">
    <source>
        <dbReference type="Proteomes" id="UP000636960"/>
    </source>
</evidence>
<dbReference type="Proteomes" id="UP000636960">
    <property type="component" value="Unassembled WGS sequence"/>
</dbReference>
<sequence length="207" mass="21682">MQPVPVSFPASGDPVEVAIDELTLEPDSRCMVRRVLDPEADVQVLAWCWDLSGRPPVVRPDDPHGGGAWRLALAGPSRTTKAPLPLWHAPVVGGLVVRVIVWEGRHPDLAAEIAEAMRHSALTAALAAVAPPAPTTVMSAMAVRGAAAALGTDIAPVLRALCPDYLDFFEAYLPATAAPGEQQHRVLHGGLTIRVRPAAGAADGSGR</sequence>
<organism evidence="1 2">
    <name type="scientific">Paractinoplanes rishiriensis</name>
    <dbReference type="NCBI Taxonomy" id="1050105"/>
    <lineage>
        <taxon>Bacteria</taxon>
        <taxon>Bacillati</taxon>
        <taxon>Actinomycetota</taxon>
        <taxon>Actinomycetes</taxon>
        <taxon>Micromonosporales</taxon>
        <taxon>Micromonosporaceae</taxon>
        <taxon>Paractinoplanes</taxon>
    </lineage>
</organism>
<evidence type="ECO:0000313" key="1">
    <source>
        <dbReference type="EMBL" id="GIE99535.1"/>
    </source>
</evidence>
<name>A0A919K5Z6_9ACTN</name>
<reference evidence="1" key="1">
    <citation type="submission" date="2021-01" db="EMBL/GenBank/DDBJ databases">
        <title>Whole genome shotgun sequence of Actinoplanes rishiriensis NBRC 108556.</title>
        <authorList>
            <person name="Komaki H."/>
            <person name="Tamura T."/>
        </authorList>
    </citation>
    <scope>NUCLEOTIDE SEQUENCE</scope>
    <source>
        <strain evidence="1">NBRC 108556</strain>
    </source>
</reference>
<dbReference type="EMBL" id="BOMV01000073">
    <property type="protein sequence ID" value="GIE99535.1"/>
    <property type="molecule type" value="Genomic_DNA"/>
</dbReference>
<comment type="caution">
    <text evidence="1">The sequence shown here is derived from an EMBL/GenBank/DDBJ whole genome shotgun (WGS) entry which is preliminary data.</text>
</comment>
<keyword evidence="2" id="KW-1185">Reference proteome</keyword>
<protein>
    <submittedName>
        <fullName evidence="1">Uncharacterized protein</fullName>
    </submittedName>
</protein>